<dbReference type="GO" id="GO:0055085">
    <property type="term" value="P:transmembrane transport"/>
    <property type="evidence" value="ECO:0007669"/>
    <property type="project" value="InterPro"/>
</dbReference>
<keyword evidence="3" id="KW-1133">Transmembrane helix</keyword>
<evidence type="ECO:0000256" key="4">
    <source>
        <dbReference type="ARBA" id="ARBA00023136"/>
    </source>
</evidence>
<dbReference type="RefSeq" id="WP_160364141.1">
    <property type="nucleotide sequence ID" value="NZ_JACEIB010000027.1"/>
</dbReference>
<evidence type="ECO:0000256" key="3">
    <source>
        <dbReference type="ARBA" id="ARBA00022989"/>
    </source>
</evidence>
<evidence type="ECO:0000259" key="5">
    <source>
        <dbReference type="PROSITE" id="PS52015"/>
    </source>
</evidence>
<accession>A0A838LFQ9</accession>
<protein>
    <submittedName>
        <fullName evidence="6">Energy transducer TonB</fullName>
    </submittedName>
</protein>
<evidence type="ECO:0000256" key="2">
    <source>
        <dbReference type="ARBA" id="ARBA00022692"/>
    </source>
</evidence>
<dbReference type="PROSITE" id="PS52015">
    <property type="entry name" value="TONB_CTD"/>
    <property type="match status" value="1"/>
</dbReference>
<sequence length="194" mass="20679">MLLLFGLAVATTAIEQPPRPVRPDMWVSPDDYPPEALRNMWDGLVGFTLYLSSQGQVTGCAVTQSSGHSVLDDATCTLMAAHARFVPGKDAGGQSVAGEYQGHVNWQIPDRGPVPLAPSSGTVEFDVDASGRVHDCKSTLPDESWPNLGDLCTHFQQLPNVPPVVFAPGLGKNGQPVPRHVVIRVDMTVSPSAD</sequence>
<evidence type="ECO:0000256" key="1">
    <source>
        <dbReference type="ARBA" id="ARBA00004167"/>
    </source>
</evidence>
<dbReference type="AlphaFoldDB" id="A0A838LFQ9"/>
<evidence type="ECO:0000313" key="6">
    <source>
        <dbReference type="EMBL" id="MBA2936268.1"/>
    </source>
</evidence>
<gene>
    <name evidence="6" type="ORF">HZF05_19475</name>
</gene>
<organism evidence="6 7">
    <name type="scientific">Sphingomonas chungangi</name>
    <dbReference type="NCBI Taxonomy" id="2683589"/>
    <lineage>
        <taxon>Bacteria</taxon>
        <taxon>Pseudomonadati</taxon>
        <taxon>Pseudomonadota</taxon>
        <taxon>Alphaproteobacteria</taxon>
        <taxon>Sphingomonadales</taxon>
        <taxon>Sphingomonadaceae</taxon>
        <taxon>Sphingomonas</taxon>
    </lineage>
</organism>
<proteinExistence type="predicted"/>
<dbReference type="Proteomes" id="UP000570166">
    <property type="component" value="Unassembled WGS sequence"/>
</dbReference>
<keyword evidence="2" id="KW-0812">Transmembrane</keyword>
<dbReference type="InterPro" id="IPR037682">
    <property type="entry name" value="TonB_C"/>
</dbReference>
<feature type="domain" description="TonB C-terminal" evidence="5">
    <location>
        <begin position="17"/>
        <end position="115"/>
    </location>
</feature>
<evidence type="ECO:0000313" key="7">
    <source>
        <dbReference type="Proteomes" id="UP000570166"/>
    </source>
</evidence>
<dbReference type="EMBL" id="JACEIB010000027">
    <property type="protein sequence ID" value="MBA2936268.1"/>
    <property type="molecule type" value="Genomic_DNA"/>
</dbReference>
<comment type="caution">
    <text evidence="6">The sequence shown here is derived from an EMBL/GenBank/DDBJ whole genome shotgun (WGS) entry which is preliminary data.</text>
</comment>
<reference evidence="6 7" key="1">
    <citation type="submission" date="2020-07" db="EMBL/GenBank/DDBJ databases">
        <authorList>
            <person name="Sun Q."/>
        </authorList>
    </citation>
    <scope>NUCLEOTIDE SEQUENCE [LARGE SCALE GENOMIC DNA]</scope>
    <source>
        <strain evidence="6 7">CGMCC 1.13654</strain>
    </source>
</reference>
<dbReference type="Pfam" id="PF03544">
    <property type="entry name" value="TonB_C"/>
    <property type="match status" value="1"/>
</dbReference>
<dbReference type="Gene3D" id="3.30.1150.10">
    <property type="match status" value="1"/>
</dbReference>
<dbReference type="SUPFAM" id="SSF74653">
    <property type="entry name" value="TolA/TonB C-terminal domain"/>
    <property type="match status" value="1"/>
</dbReference>
<dbReference type="NCBIfam" id="TIGR01352">
    <property type="entry name" value="tonB_Cterm"/>
    <property type="match status" value="1"/>
</dbReference>
<dbReference type="InterPro" id="IPR006260">
    <property type="entry name" value="TonB/TolA_C"/>
</dbReference>
<name>A0A838LFQ9_9SPHN</name>
<comment type="subcellular location">
    <subcellularLocation>
        <location evidence="1">Membrane</location>
        <topology evidence="1">Single-pass membrane protein</topology>
    </subcellularLocation>
</comment>
<dbReference type="GO" id="GO:0016020">
    <property type="term" value="C:membrane"/>
    <property type="evidence" value="ECO:0007669"/>
    <property type="project" value="UniProtKB-SubCell"/>
</dbReference>
<keyword evidence="4" id="KW-0472">Membrane</keyword>
<keyword evidence="7" id="KW-1185">Reference proteome</keyword>